<evidence type="ECO:0000313" key="1">
    <source>
        <dbReference type="EMBL" id="EME68009.1"/>
    </source>
</evidence>
<keyword evidence="2" id="KW-1185">Reference proteome</keyword>
<proteinExistence type="predicted"/>
<organism evidence="1 2">
    <name type="scientific">Paramagnetospirillum caucaseum</name>
    <dbReference type="NCBI Taxonomy" id="1244869"/>
    <lineage>
        <taxon>Bacteria</taxon>
        <taxon>Pseudomonadati</taxon>
        <taxon>Pseudomonadota</taxon>
        <taxon>Alphaproteobacteria</taxon>
        <taxon>Rhodospirillales</taxon>
        <taxon>Magnetospirillaceae</taxon>
        <taxon>Paramagnetospirillum</taxon>
    </lineage>
</organism>
<comment type="caution">
    <text evidence="1">The sequence shown here is derived from an EMBL/GenBank/DDBJ whole genome shotgun (WGS) entry which is preliminary data.</text>
</comment>
<dbReference type="AlphaFoldDB" id="M3A6B3"/>
<sequence>MGGSGSGQSVTDGAVRSYRLPLIPVPDGVTVTVPPDFLAALAPEGRAQWAAFRAFDQPVLVLFPALDIGTVESLVENLFDVTDTVTGELLTALVLADAREVMREDAPFGTATLDDDLVAHAGLSDVVELVQFPGHGLLMAPDADGVRPDRREIAI</sequence>
<dbReference type="Proteomes" id="UP000011744">
    <property type="component" value="Unassembled WGS sequence"/>
</dbReference>
<reference evidence="1 2" key="1">
    <citation type="journal article" date="2014" name="Genome Announc.">
        <title>Draft Genome Sequence of Magnetospirillum sp. Strain SO-1, a Freshwater Magnetotactic Bacterium Isolated from the Ol'khovka River, Russia.</title>
        <authorList>
            <person name="Grouzdev D.S."/>
            <person name="Dziuba M.V."/>
            <person name="Sukhacheva M.S."/>
            <person name="Mardanov A.V."/>
            <person name="Beletskiy A.V."/>
            <person name="Kuznetsov B.B."/>
            <person name="Skryabin K.G."/>
        </authorList>
    </citation>
    <scope>NUCLEOTIDE SEQUENCE [LARGE SCALE GENOMIC DNA]</scope>
    <source>
        <strain evidence="1 2">SO-1</strain>
    </source>
</reference>
<accession>M3A6B3</accession>
<gene>
    <name evidence="1" type="ORF">H261_20552</name>
</gene>
<dbReference type="EMBL" id="AONQ01000088">
    <property type="protein sequence ID" value="EME68009.1"/>
    <property type="molecule type" value="Genomic_DNA"/>
</dbReference>
<name>M3A6B3_9PROT</name>
<protein>
    <submittedName>
        <fullName evidence="1">Uncharacterized protein</fullName>
    </submittedName>
</protein>
<dbReference type="PATRIC" id="fig|1244869.3.peg.4077"/>
<evidence type="ECO:0000313" key="2">
    <source>
        <dbReference type="Proteomes" id="UP000011744"/>
    </source>
</evidence>
<dbReference type="STRING" id="1244869.H261_20552"/>